<feature type="compositionally biased region" description="Low complexity" evidence="4">
    <location>
        <begin position="1"/>
        <end position="18"/>
    </location>
</feature>
<accession>G2QJI1</accession>
<dbReference type="eggNOG" id="KOG0819">
    <property type="taxonomic scope" value="Eukaryota"/>
</dbReference>
<evidence type="ECO:0000256" key="2">
    <source>
        <dbReference type="ARBA" id="ARBA00022737"/>
    </source>
</evidence>
<dbReference type="OrthoDB" id="37886at2759"/>
<evidence type="ECO:0000256" key="4">
    <source>
        <dbReference type="SAM" id="MobiDB-lite"/>
    </source>
</evidence>
<feature type="compositionally biased region" description="Low complexity" evidence="4">
    <location>
        <begin position="26"/>
        <end position="39"/>
    </location>
</feature>
<dbReference type="InterPro" id="IPR018502">
    <property type="entry name" value="Annexin_repeat"/>
</dbReference>
<protein>
    <recommendedName>
        <fullName evidence="7">Annexin</fullName>
    </recommendedName>
</protein>
<dbReference type="Gene3D" id="1.10.220.10">
    <property type="entry name" value="Annexin"/>
    <property type="match status" value="2"/>
</dbReference>
<feature type="region of interest" description="Disordered" evidence="4">
    <location>
        <begin position="1"/>
        <end position="157"/>
    </location>
</feature>
<dbReference type="InterPro" id="IPR037104">
    <property type="entry name" value="Annexin_sf"/>
</dbReference>
<reference evidence="5 6" key="1">
    <citation type="journal article" date="2011" name="Nat. Biotechnol.">
        <title>Comparative genomic analysis of the thermophilic biomass-degrading fungi Myceliophthora thermophila and Thielavia terrestris.</title>
        <authorList>
            <person name="Berka R.M."/>
            <person name="Grigoriev I.V."/>
            <person name="Otillar R."/>
            <person name="Salamov A."/>
            <person name="Grimwood J."/>
            <person name="Reid I."/>
            <person name="Ishmael N."/>
            <person name="John T."/>
            <person name="Darmond C."/>
            <person name="Moisan M.-C."/>
            <person name="Henrissat B."/>
            <person name="Coutinho P.M."/>
            <person name="Lombard V."/>
            <person name="Natvig D.O."/>
            <person name="Lindquist E."/>
            <person name="Schmutz J."/>
            <person name="Lucas S."/>
            <person name="Harris P."/>
            <person name="Powlowski J."/>
            <person name="Bellemare A."/>
            <person name="Taylor D."/>
            <person name="Butler G."/>
            <person name="de Vries R.P."/>
            <person name="Allijn I.E."/>
            <person name="van den Brink J."/>
            <person name="Ushinsky S."/>
            <person name="Storms R."/>
            <person name="Powell A.J."/>
            <person name="Paulsen I.T."/>
            <person name="Elbourne L.D.H."/>
            <person name="Baker S.E."/>
            <person name="Magnuson J."/>
            <person name="LaBoissiere S."/>
            <person name="Clutterbuck A.J."/>
            <person name="Martinez D."/>
            <person name="Wogulis M."/>
            <person name="de Leon A.L."/>
            <person name="Rey M.W."/>
            <person name="Tsang A."/>
        </authorList>
    </citation>
    <scope>NUCLEOTIDE SEQUENCE [LARGE SCALE GENOMIC DNA]</scope>
    <source>
        <strain evidence="6">ATCC 42464 / BCRC 31852 / DSM 1799</strain>
    </source>
</reference>
<name>G2QJI1_THET4</name>
<dbReference type="GO" id="GO:0005886">
    <property type="term" value="C:plasma membrane"/>
    <property type="evidence" value="ECO:0007669"/>
    <property type="project" value="TreeGrafter"/>
</dbReference>
<sequence length="410" mass="44526">MSAQPPYYGQQQPPKGYSAPPPGSAPPSGYGPSNPGTPYQYPPPGQAPAPQQPYYGYQPGGQSGQYPPQQYPPSAPYGQQPPQSAPYGQPPPPPLSGQYNAQPPYGQPPAGYGPPPPPPQGYPGQQWQQQFSPQGAPGYSVPPVPLTPASPGYDPAQKAWCGTTTRTFIRNLADDIKSETRGELETALLALIRGPLAQDVYLLDKSLNRVGTDEDTLMDVLLGRSNADLRAITAEYRRTTGRDLLADIKSDVDEALFRLCGMVLAGARAEEAAPVLAHEIDAKVTELQRATEGTTIGANAVAVAQRKYRRALDDVVEKEFRGDMEDALLRMLAEADDPAAADALRLRKALTGRKDKLFINRVVSLYWNFPRLASAKDAYRKRYGTTLARNVKDLLKEDFEAVVLALLRDN</sequence>
<dbReference type="GO" id="GO:0005544">
    <property type="term" value="F:calcium-dependent phospholipid binding"/>
    <property type="evidence" value="ECO:0007669"/>
    <property type="project" value="InterPro"/>
</dbReference>
<keyword evidence="2" id="KW-0677">Repeat</keyword>
<dbReference type="RefSeq" id="XP_003664983.1">
    <property type="nucleotide sequence ID" value="XM_003664935.1"/>
</dbReference>
<dbReference type="VEuPathDB" id="FungiDB:MYCTH_103611"/>
<dbReference type="EMBL" id="CP003006">
    <property type="protein sequence ID" value="AEO59738.1"/>
    <property type="molecule type" value="Genomic_DNA"/>
</dbReference>
<proteinExistence type="inferred from homology"/>
<dbReference type="PRINTS" id="PR00196">
    <property type="entry name" value="ANNEXIN"/>
</dbReference>
<feature type="compositionally biased region" description="Pro residues" evidence="4">
    <location>
        <begin position="105"/>
        <end position="121"/>
    </location>
</feature>
<dbReference type="SMART" id="SM00335">
    <property type="entry name" value="ANX"/>
    <property type="match status" value="1"/>
</dbReference>
<dbReference type="PANTHER" id="PTHR10502:SF102">
    <property type="entry name" value="ANNEXIN B11"/>
    <property type="match status" value="1"/>
</dbReference>
<dbReference type="GO" id="GO:0005634">
    <property type="term" value="C:nucleus"/>
    <property type="evidence" value="ECO:0007669"/>
    <property type="project" value="TreeGrafter"/>
</dbReference>
<comment type="similarity">
    <text evidence="1">Belongs to the annexin family.</text>
</comment>
<feature type="compositionally biased region" description="Low complexity" evidence="4">
    <location>
        <begin position="76"/>
        <end position="87"/>
    </location>
</feature>
<keyword evidence="3" id="KW-0041">Annexin</keyword>
<gene>
    <name evidence="5" type="ORF">MYCTH_103611</name>
</gene>
<evidence type="ECO:0000313" key="5">
    <source>
        <dbReference type="EMBL" id="AEO59738.1"/>
    </source>
</evidence>
<dbReference type="KEGG" id="mtm:MYCTH_103611"/>
<dbReference type="GO" id="GO:0005737">
    <property type="term" value="C:cytoplasm"/>
    <property type="evidence" value="ECO:0007669"/>
    <property type="project" value="TreeGrafter"/>
</dbReference>
<evidence type="ECO:0008006" key="7">
    <source>
        <dbReference type="Google" id="ProtNLM"/>
    </source>
</evidence>
<dbReference type="InterPro" id="IPR001464">
    <property type="entry name" value="Annexin"/>
</dbReference>
<feature type="compositionally biased region" description="Pro residues" evidence="4">
    <location>
        <begin position="40"/>
        <end position="51"/>
    </location>
</feature>
<dbReference type="GO" id="GO:0012506">
    <property type="term" value="C:vesicle membrane"/>
    <property type="evidence" value="ECO:0007669"/>
    <property type="project" value="TreeGrafter"/>
</dbReference>
<dbReference type="PROSITE" id="PS51897">
    <property type="entry name" value="ANNEXIN_2"/>
    <property type="match status" value="2"/>
</dbReference>
<dbReference type="Pfam" id="PF00191">
    <property type="entry name" value="Annexin"/>
    <property type="match status" value="1"/>
</dbReference>
<dbReference type="GO" id="GO:0005509">
    <property type="term" value="F:calcium ion binding"/>
    <property type="evidence" value="ECO:0007669"/>
    <property type="project" value="InterPro"/>
</dbReference>
<feature type="compositionally biased region" description="Low complexity" evidence="4">
    <location>
        <begin position="122"/>
        <end position="137"/>
    </location>
</feature>
<dbReference type="GO" id="GO:0001786">
    <property type="term" value="F:phosphatidylserine binding"/>
    <property type="evidence" value="ECO:0007669"/>
    <property type="project" value="TreeGrafter"/>
</dbReference>
<dbReference type="PANTHER" id="PTHR10502">
    <property type="entry name" value="ANNEXIN"/>
    <property type="match status" value="1"/>
</dbReference>
<dbReference type="Proteomes" id="UP000007322">
    <property type="component" value="Chromosome 5"/>
</dbReference>
<dbReference type="SUPFAM" id="SSF47874">
    <property type="entry name" value="Annexin"/>
    <property type="match status" value="1"/>
</dbReference>
<dbReference type="OMA" id="DYNSRFM"/>
<evidence type="ECO:0000256" key="3">
    <source>
        <dbReference type="ARBA" id="ARBA00023216"/>
    </source>
</evidence>
<evidence type="ECO:0000256" key="1">
    <source>
        <dbReference type="ARBA" id="ARBA00007831"/>
    </source>
</evidence>
<keyword evidence="6" id="KW-1185">Reference proteome</keyword>
<dbReference type="AlphaFoldDB" id="G2QJI1"/>
<organism evidence="5 6">
    <name type="scientific">Thermothelomyces thermophilus (strain ATCC 42464 / BCRC 31852 / DSM 1799)</name>
    <name type="common">Sporotrichum thermophile</name>
    <dbReference type="NCBI Taxonomy" id="573729"/>
    <lineage>
        <taxon>Eukaryota</taxon>
        <taxon>Fungi</taxon>
        <taxon>Dikarya</taxon>
        <taxon>Ascomycota</taxon>
        <taxon>Pezizomycotina</taxon>
        <taxon>Sordariomycetes</taxon>
        <taxon>Sordariomycetidae</taxon>
        <taxon>Sordariales</taxon>
        <taxon>Chaetomiaceae</taxon>
        <taxon>Thermothelomyces</taxon>
    </lineage>
</organism>
<evidence type="ECO:0000313" key="6">
    <source>
        <dbReference type="Proteomes" id="UP000007322"/>
    </source>
</evidence>
<dbReference type="GeneID" id="11506933"/>
<dbReference type="InParanoid" id="G2QJI1"/>
<dbReference type="HOGENOM" id="CLU_025300_4_3_1"/>